<sequence>MLFNNQLHPDILSIFSSKHVESSCSNPLN</sequence>
<proteinExistence type="predicted"/>
<protein>
    <submittedName>
        <fullName evidence="1">Uncharacterized protein</fullName>
    </submittedName>
</protein>
<accession>A0A0A9HK01</accession>
<reference evidence="1" key="2">
    <citation type="journal article" date="2015" name="Data Brief">
        <title>Shoot transcriptome of the giant reed, Arundo donax.</title>
        <authorList>
            <person name="Barrero R.A."/>
            <person name="Guerrero F.D."/>
            <person name="Moolhuijzen P."/>
            <person name="Goolsby J.A."/>
            <person name="Tidwell J."/>
            <person name="Bellgard S.E."/>
            <person name="Bellgard M.I."/>
        </authorList>
    </citation>
    <scope>NUCLEOTIDE SEQUENCE</scope>
    <source>
        <tissue evidence="1">Shoot tissue taken approximately 20 cm above the soil surface</tissue>
    </source>
</reference>
<evidence type="ECO:0000313" key="1">
    <source>
        <dbReference type="EMBL" id="JAE35176.1"/>
    </source>
</evidence>
<organism evidence="1">
    <name type="scientific">Arundo donax</name>
    <name type="common">Giant reed</name>
    <name type="synonym">Donax arundinaceus</name>
    <dbReference type="NCBI Taxonomy" id="35708"/>
    <lineage>
        <taxon>Eukaryota</taxon>
        <taxon>Viridiplantae</taxon>
        <taxon>Streptophyta</taxon>
        <taxon>Embryophyta</taxon>
        <taxon>Tracheophyta</taxon>
        <taxon>Spermatophyta</taxon>
        <taxon>Magnoliopsida</taxon>
        <taxon>Liliopsida</taxon>
        <taxon>Poales</taxon>
        <taxon>Poaceae</taxon>
        <taxon>PACMAD clade</taxon>
        <taxon>Arundinoideae</taxon>
        <taxon>Arundineae</taxon>
        <taxon>Arundo</taxon>
    </lineage>
</organism>
<name>A0A0A9HK01_ARUDO</name>
<reference evidence="1" key="1">
    <citation type="submission" date="2014-09" db="EMBL/GenBank/DDBJ databases">
        <authorList>
            <person name="Magalhaes I.L.F."/>
            <person name="Oliveira U."/>
            <person name="Santos F.R."/>
            <person name="Vidigal T.H.D.A."/>
            <person name="Brescovit A.D."/>
            <person name="Santos A.J."/>
        </authorList>
    </citation>
    <scope>NUCLEOTIDE SEQUENCE</scope>
    <source>
        <tissue evidence="1">Shoot tissue taken approximately 20 cm above the soil surface</tissue>
    </source>
</reference>
<dbReference type="EMBL" id="GBRH01162720">
    <property type="protein sequence ID" value="JAE35176.1"/>
    <property type="molecule type" value="Transcribed_RNA"/>
</dbReference>
<dbReference type="AlphaFoldDB" id="A0A0A9HK01"/>